<comment type="caution">
    <text evidence="1">The sequence shown here is derived from an EMBL/GenBank/DDBJ whole genome shotgun (WGS) entry which is preliminary data.</text>
</comment>
<gene>
    <name evidence="1" type="ORF">CVT24_000307</name>
</gene>
<reference evidence="1 2" key="1">
    <citation type="journal article" date="2018" name="Evol. Lett.">
        <title>Horizontal gene cluster transfer increased hallucinogenic mushroom diversity.</title>
        <authorList>
            <person name="Reynolds H.T."/>
            <person name="Vijayakumar V."/>
            <person name="Gluck-Thaler E."/>
            <person name="Korotkin H.B."/>
            <person name="Matheny P.B."/>
            <person name="Slot J.C."/>
        </authorList>
    </citation>
    <scope>NUCLEOTIDE SEQUENCE [LARGE SCALE GENOMIC DNA]</scope>
    <source>
        <strain evidence="1 2">2629</strain>
    </source>
</reference>
<dbReference type="Proteomes" id="UP000284842">
    <property type="component" value="Unassembled WGS sequence"/>
</dbReference>
<evidence type="ECO:0000313" key="1">
    <source>
        <dbReference type="EMBL" id="PPR00834.1"/>
    </source>
</evidence>
<keyword evidence="2" id="KW-1185">Reference proteome</keyword>
<protein>
    <submittedName>
        <fullName evidence="1">Uncharacterized protein</fullName>
    </submittedName>
</protein>
<proteinExistence type="predicted"/>
<organism evidence="1 2">
    <name type="scientific">Panaeolus cyanescens</name>
    <dbReference type="NCBI Taxonomy" id="181874"/>
    <lineage>
        <taxon>Eukaryota</taxon>
        <taxon>Fungi</taxon>
        <taxon>Dikarya</taxon>
        <taxon>Basidiomycota</taxon>
        <taxon>Agaricomycotina</taxon>
        <taxon>Agaricomycetes</taxon>
        <taxon>Agaricomycetidae</taxon>
        <taxon>Agaricales</taxon>
        <taxon>Agaricineae</taxon>
        <taxon>Galeropsidaceae</taxon>
        <taxon>Panaeolus</taxon>
    </lineage>
</organism>
<dbReference type="EMBL" id="NHTK01001289">
    <property type="protein sequence ID" value="PPR00834.1"/>
    <property type="molecule type" value="Genomic_DNA"/>
</dbReference>
<evidence type="ECO:0000313" key="2">
    <source>
        <dbReference type="Proteomes" id="UP000284842"/>
    </source>
</evidence>
<dbReference type="InParanoid" id="A0A409YCV8"/>
<sequence>MQDTGETFIMPSHEYFSNMLLLPEAQHILDNVLNQGESSPYFLPHKLKDGEIELDFGLAGILEPYGERRTPFHTTAIDQLQFDTDIRLTDFTTPPCGSGLPSEMKFYVVGALEALDVYDEEVRRVGLPSLNSAGSDGVVLAYGLRPPRVASRCMGDGYQAQMQIVDVIGDNVAKLLNFVPCEITNRQALPILGPLLQSPCGEIVGANDNVRNADEYNDNICRFLAENLTLAMEDRDIMVGITGSLSFYGSRSHPINICMIADSITLLGCTPPLMLV</sequence>
<name>A0A409YCV8_9AGAR</name>
<accession>A0A409YCV8</accession>
<dbReference type="AlphaFoldDB" id="A0A409YCV8"/>